<proteinExistence type="predicted"/>
<accession>A0ABN7VZ12</accession>
<keyword evidence="2" id="KW-1185">Reference proteome</keyword>
<sequence>MYLTTRKNNSLSEEQARGIHLDIEELLTKKHKIKIEANNISNGSSTLFWLDGFEKQLEEYKIHLLQEKNNIKKTIETQPKKNTSFNSKGKKKIKIAKRDEALAKEINQYNSYSAELKKQYKSHISALNKANTKKDKEIRKLSSTIFQFKNNKKNIKN</sequence>
<protein>
    <submittedName>
        <fullName evidence="1">30550_t:CDS:1</fullName>
    </submittedName>
</protein>
<gene>
    <name evidence="1" type="ORF">GMARGA_LOCUS24592</name>
</gene>
<evidence type="ECO:0000313" key="1">
    <source>
        <dbReference type="EMBL" id="CAG8807843.1"/>
    </source>
</evidence>
<evidence type="ECO:0000313" key="2">
    <source>
        <dbReference type="Proteomes" id="UP000789901"/>
    </source>
</evidence>
<organism evidence="1 2">
    <name type="scientific">Gigaspora margarita</name>
    <dbReference type="NCBI Taxonomy" id="4874"/>
    <lineage>
        <taxon>Eukaryota</taxon>
        <taxon>Fungi</taxon>
        <taxon>Fungi incertae sedis</taxon>
        <taxon>Mucoromycota</taxon>
        <taxon>Glomeromycotina</taxon>
        <taxon>Glomeromycetes</taxon>
        <taxon>Diversisporales</taxon>
        <taxon>Gigasporaceae</taxon>
        <taxon>Gigaspora</taxon>
    </lineage>
</organism>
<comment type="caution">
    <text evidence="1">The sequence shown here is derived from an EMBL/GenBank/DDBJ whole genome shotgun (WGS) entry which is preliminary data.</text>
</comment>
<dbReference type="EMBL" id="CAJVQB010026093">
    <property type="protein sequence ID" value="CAG8807843.1"/>
    <property type="molecule type" value="Genomic_DNA"/>
</dbReference>
<dbReference type="Proteomes" id="UP000789901">
    <property type="component" value="Unassembled WGS sequence"/>
</dbReference>
<name>A0ABN7VZ12_GIGMA</name>
<reference evidence="1 2" key="1">
    <citation type="submission" date="2021-06" db="EMBL/GenBank/DDBJ databases">
        <authorList>
            <person name="Kallberg Y."/>
            <person name="Tangrot J."/>
            <person name="Rosling A."/>
        </authorList>
    </citation>
    <scope>NUCLEOTIDE SEQUENCE [LARGE SCALE GENOMIC DNA]</scope>
    <source>
        <strain evidence="1 2">120-4 pot B 10/14</strain>
    </source>
</reference>